<dbReference type="GO" id="GO:0004888">
    <property type="term" value="F:transmembrane signaling receptor activity"/>
    <property type="evidence" value="ECO:0007669"/>
    <property type="project" value="InterPro"/>
</dbReference>
<dbReference type="Pfam" id="PF00672">
    <property type="entry name" value="HAMP"/>
    <property type="match status" value="1"/>
</dbReference>
<sequence length="538" mass="56463">MAPDTQAPIPQQAAPSREAAPRGRFMGRIGTRAAGIVLLIFAVLLYLAGSSLLLLSRQGEIIELMGVRDRVATEAVDDFSNDVAEYAQAFAAVMAGALPPGVTAGRMVRNAEGISESFALLDELVGARLDSVVIEAARDMAARLPDLSDRVRDAFMARARDQYGPLQEEWLDIVVAFNAVSARAREISKADADASLATARGIQESGRRAILIATGVGMLGVLLVWVVLVRLTAQPLERLARAMQALARGDAGVRVPEAGRPDQVGEMARAVEVFKQNLANTQRLMDQALEGARRTAVVTTQASQAIGQVSEGAMTQLAELRQVSDALSQTADAIAEVGRGTQQARDTAAEARALLAENLKKVRLLIETVDAVGEDTERVTRIAGVIAKIATQTNILAINAAIEAARAGEHGRGLAVVAEEVRALAANSEALAQEIADVVLLAGRRAREGAGTAAAVGEAMDGLETLSSESARLAAGIAVAMEEQQATMASLDTRVATLTRIGQSNATAAEEITVTMIDLSRLASESRAAVESMAARPA</sequence>
<dbReference type="InterPro" id="IPR051310">
    <property type="entry name" value="MCP_chemotaxis"/>
</dbReference>
<feature type="domain" description="Methyl-accepting transducer" evidence="6">
    <location>
        <begin position="291"/>
        <end position="520"/>
    </location>
</feature>
<feature type="transmembrane region" description="Helical" evidence="5">
    <location>
        <begin position="33"/>
        <end position="55"/>
    </location>
</feature>
<feature type="domain" description="HAMP" evidence="7">
    <location>
        <begin position="230"/>
        <end position="283"/>
    </location>
</feature>
<keyword evidence="1" id="KW-0145">Chemotaxis</keyword>
<evidence type="ECO:0000256" key="4">
    <source>
        <dbReference type="SAM" id="MobiDB-lite"/>
    </source>
</evidence>
<dbReference type="RefSeq" id="WP_184383922.1">
    <property type="nucleotide sequence ID" value="NZ_JACIDJ010000003.1"/>
</dbReference>
<dbReference type="PROSITE" id="PS50885">
    <property type="entry name" value="HAMP"/>
    <property type="match status" value="1"/>
</dbReference>
<keyword evidence="9" id="KW-1185">Reference proteome</keyword>
<evidence type="ECO:0000256" key="2">
    <source>
        <dbReference type="ARBA" id="ARBA00029447"/>
    </source>
</evidence>
<dbReference type="PANTHER" id="PTHR43531">
    <property type="entry name" value="PROTEIN ICFG"/>
    <property type="match status" value="1"/>
</dbReference>
<evidence type="ECO:0000313" key="9">
    <source>
        <dbReference type="Proteomes" id="UP000553193"/>
    </source>
</evidence>
<evidence type="ECO:0000259" key="6">
    <source>
        <dbReference type="PROSITE" id="PS50111"/>
    </source>
</evidence>
<evidence type="ECO:0000313" key="8">
    <source>
        <dbReference type="EMBL" id="MBB3898785.1"/>
    </source>
</evidence>
<keyword evidence="5" id="KW-0472">Membrane</keyword>
<dbReference type="SMART" id="SM00304">
    <property type="entry name" value="HAMP"/>
    <property type="match status" value="1"/>
</dbReference>
<dbReference type="Pfam" id="PF00015">
    <property type="entry name" value="MCPsignal"/>
    <property type="match status" value="1"/>
</dbReference>
<dbReference type="Gene3D" id="6.10.340.10">
    <property type="match status" value="1"/>
</dbReference>
<dbReference type="Proteomes" id="UP000553193">
    <property type="component" value="Unassembled WGS sequence"/>
</dbReference>
<evidence type="ECO:0000256" key="5">
    <source>
        <dbReference type="SAM" id="Phobius"/>
    </source>
</evidence>
<dbReference type="InterPro" id="IPR004089">
    <property type="entry name" value="MCPsignal_dom"/>
</dbReference>
<feature type="region of interest" description="Disordered" evidence="4">
    <location>
        <begin position="1"/>
        <end position="21"/>
    </location>
</feature>
<dbReference type="SMART" id="SM00283">
    <property type="entry name" value="MA"/>
    <property type="match status" value="1"/>
</dbReference>
<dbReference type="SUPFAM" id="SSF58104">
    <property type="entry name" value="Methyl-accepting chemotaxis protein (MCP) signaling domain"/>
    <property type="match status" value="1"/>
</dbReference>
<dbReference type="InterPro" id="IPR004090">
    <property type="entry name" value="Chemotax_Me-accpt_rcpt"/>
</dbReference>
<evidence type="ECO:0000256" key="1">
    <source>
        <dbReference type="ARBA" id="ARBA00022500"/>
    </source>
</evidence>
<keyword evidence="3" id="KW-0807">Transducer</keyword>
<evidence type="ECO:0000259" key="7">
    <source>
        <dbReference type="PROSITE" id="PS50885"/>
    </source>
</evidence>
<dbReference type="EMBL" id="JACIDJ010000003">
    <property type="protein sequence ID" value="MBB3898785.1"/>
    <property type="molecule type" value="Genomic_DNA"/>
</dbReference>
<evidence type="ECO:0000256" key="3">
    <source>
        <dbReference type="PROSITE-ProRule" id="PRU00284"/>
    </source>
</evidence>
<dbReference type="GO" id="GO:0007165">
    <property type="term" value="P:signal transduction"/>
    <property type="evidence" value="ECO:0007669"/>
    <property type="project" value="UniProtKB-KW"/>
</dbReference>
<reference evidence="8 9" key="1">
    <citation type="submission" date="2020-08" db="EMBL/GenBank/DDBJ databases">
        <title>Genomic Encyclopedia of Type Strains, Phase IV (KMG-IV): sequencing the most valuable type-strain genomes for metagenomic binning, comparative biology and taxonomic classification.</title>
        <authorList>
            <person name="Goeker M."/>
        </authorList>
    </citation>
    <scope>NUCLEOTIDE SEQUENCE [LARGE SCALE GENOMIC DNA]</scope>
    <source>
        <strain evidence="8 9">DSM 19979</strain>
    </source>
</reference>
<protein>
    <submittedName>
        <fullName evidence="8">Methyl-accepting chemotaxis protein</fullName>
    </submittedName>
</protein>
<dbReference type="GO" id="GO:0006935">
    <property type="term" value="P:chemotaxis"/>
    <property type="evidence" value="ECO:0007669"/>
    <property type="project" value="UniProtKB-KW"/>
</dbReference>
<dbReference type="PROSITE" id="PS50111">
    <property type="entry name" value="CHEMOTAXIS_TRANSDUC_2"/>
    <property type="match status" value="1"/>
</dbReference>
<proteinExistence type="inferred from homology"/>
<dbReference type="GO" id="GO:0005886">
    <property type="term" value="C:plasma membrane"/>
    <property type="evidence" value="ECO:0007669"/>
    <property type="project" value="TreeGrafter"/>
</dbReference>
<feature type="transmembrane region" description="Helical" evidence="5">
    <location>
        <begin position="209"/>
        <end position="228"/>
    </location>
</feature>
<keyword evidence="5" id="KW-1133">Transmembrane helix</keyword>
<dbReference type="AlphaFoldDB" id="A0A840AFA8"/>
<comment type="caution">
    <text evidence="8">The sequence shown here is derived from an EMBL/GenBank/DDBJ whole genome shotgun (WGS) entry which is preliminary data.</text>
</comment>
<accession>A0A840AFA8</accession>
<dbReference type="CDD" id="cd06225">
    <property type="entry name" value="HAMP"/>
    <property type="match status" value="1"/>
</dbReference>
<gene>
    <name evidence="8" type="ORF">GGQ83_002228</name>
</gene>
<dbReference type="InterPro" id="IPR003660">
    <property type="entry name" value="HAMP_dom"/>
</dbReference>
<dbReference type="Gene3D" id="1.10.287.950">
    <property type="entry name" value="Methyl-accepting chemotaxis protein"/>
    <property type="match status" value="1"/>
</dbReference>
<dbReference type="PRINTS" id="PR00260">
    <property type="entry name" value="CHEMTRNSDUCR"/>
</dbReference>
<name>A0A840AFA8_9PROT</name>
<organism evidence="8 9">
    <name type="scientific">Roseococcus suduntuyensis</name>
    <dbReference type="NCBI Taxonomy" id="455361"/>
    <lineage>
        <taxon>Bacteria</taxon>
        <taxon>Pseudomonadati</taxon>
        <taxon>Pseudomonadota</taxon>
        <taxon>Alphaproteobacteria</taxon>
        <taxon>Acetobacterales</taxon>
        <taxon>Roseomonadaceae</taxon>
        <taxon>Roseococcus</taxon>
    </lineage>
</organism>
<comment type="similarity">
    <text evidence="2">Belongs to the methyl-accepting chemotaxis (MCP) protein family.</text>
</comment>
<dbReference type="PANTHER" id="PTHR43531:SF11">
    <property type="entry name" value="METHYL-ACCEPTING CHEMOTAXIS PROTEIN 3"/>
    <property type="match status" value="1"/>
</dbReference>
<keyword evidence="5" id="KW-0812">Transmembrane</keyword>